<name>A0A7D9HZC9_PARCT</name>
<feature type="region of interest" description="Disordered" evidence="1">
    <location>
        <begin position="337"/>
        <end position="360"/>
    </location>
</feature>
<evidence type="ECO:0000256" key="1">
    <source>
        <dbReference type="SAM" id="MobiDB-lite"/>
    </source>
</evidence>
<dbReference type="PANTHER" id="PTHR31535:SF3">
    <property type="entry name" value="REGULATORY PROTEIN ZESTE"/>
    <property type="match status" value="1"/>
</dbReference>
<dbReference type="OrthoDB" id="5982253at2759"/>
<feature type="compositionally biased region" description="Polar residues" evidence="1">
    <location>
        <begin position="586"/>
        <end position="606"/>
    </location>
</feature>
<evidence type="ECO:0000313" key="2">
    <source>
        <dbReference type="EMBL" id="CAB3993824.1"/>
    </source>
</evidence>
<dbReference type="PANTHER" id="PTHR31535">
    <property type="match status" value="1"/>
</dbReference>
<reference evidence="2" key="1">
    <citation type="submission" date="2020-04" db="EMBL/GenBank/DDBJ databases">
        <authorList>
            <person name="Alioto T."/>
            <person name="Alioto T."/>
            <person name="Gomez Garrido J."/>
        </authorList>
    </citation>
    <scope>NUCLEOTIDE SEQUENCE</scope>
    <source>
        <strain evidence="2">A484AB</strain>
    </source>
</reference>
<gene>
    <name evidence="2" type="ORF">PACLA_8A024800</name>
</gene>
<protein>
    <submittedName>
        <fullName evidence="2">Uncharacterized protein</fullName>
    </submittedName>
</protein>
<feature type="region of interest" description="Disordered" evidence="1">
    <location>
        <begin position="586"/>
        <end position="607"/>
    </location>
</feature>
<feature type="non-terminal residue" evidence="2">
    <location>
        <position position="983"/>
    </location>
</feature>
<evidence type="ECO:0000313" key="3">
    <source>
        <dbReference type="Proteomes" id="UP001152795"/>
    </source>
</evidence>
<organism evidence="2 3">
    <name type="scientific">Paramuricea clavata</name>
    <name type="common">Red gorgonian</name>
    <name type="synonym">Violescent sea-whip</name>
    <dbReference type="NCBI Taxonomy" id="317549"/>
    <lineage>
        <taxon>Eukaryota</taxon>
        <taxon>Metazoa</taxon>
        <taxon>Cnidaria</taxon>
        <taxon>Anthozoa</taxon>
        <taxon>Octocorallia</taxon>
        <taxon>Malacalcyonacea</taxon>
        <taxon>Plexauridae</taxon>
        <taxon>Paramuricea</taxon>
    </lineage>
</organism>
<comment type="caution">
    <text evidence="2">The sequence shown here is derived from an EMBL/GenBank/DDBJ whole genome shotgun (WGS) entry which is preliminary data.</text>
</comment>
<feature type="non-terminal residue" evidence="2">
    <location>
        <position position="1"/>
    </location>
</feature>
<accession>A0A7D9HZC9</accession>
<dbReference type="AlphaFoldDB" id="A0A7D9HZC9"/>
<dbReference type="EMBL" id="CACRXK020002333">
    <property type="protein sequence ID" value="CAB3993824.1"/>
    <property type="molecule type" value="Genomic_DNA"/>
</dbReference>
<sequence>NRETAEQLALYKSSIPNSSTPYPRPRFSEPWYNSNCEQVACDSFMQKWNQNIVYRIKLLLYTQKHARSVLMAQVAKLDNLAGAKIASKLAWLKYLDGLAPCENFTGAENGCDPNPCLKGGTCLDTCEEPFYHCMRTKQLESYAHILKAHSHSHSLSLFSDSIGIQEKLRLNLHSLSASVSELLEYGRYSVLEAPFYTKFTHLGKTGCTGPTTIGANYDGQTHKDLTTVQNGIQYFTVPYTGVYTITAVGAAGGQDKSSSSYIGRGARVGGNFNLEKGQVLKILVGQVGKNNSPQSRSGGGGGSFVVTSSDVPLIIGGGGGGIASVTQMYSNADGNTGTAGKTNGGPAGSSSWSGGSGGYGATEADSSNSGYAYIIGITVNNGRSGTNHGGSFGFGGQGGFGFIQGGDGGRSYTGNGGGGFGGGGGAYGSGGELEEGVVIPEEHQEIIIPMHVVEEVVHSTLMTIISMPDVMQNQSTPSDLLPFDSIPKRQLKFSVSILYDYTLIRLISFSLLSCLKICLAAYNLNKAFTSRPFHTPYFTSHVKCEQDEQHSLITKYIQVLVNHQNRRVVVEDETRIFGRNARSASKNTVRNMSTKDNPENVKSSSVFEREQAPRNPVMDYLHSTQLSENCLLSSSVDGAWMTWRFSNNSERMRSKPLPQWRDLPGHISFTVDHGPFYAKFTRLGKTGRTGPNKIGTNYDGQAHKDLTTVQNGIQYFTVPYTGVYTITAVGAAGGLDSSSSSYRGRGARVGGDFNLGKGQVLKILVGQVGRYNSPYRSAGGGGGSFVATSSNVPLIIGGGGGGILSVTKMYVSAHGNTGPAGKPNGGSTKRTIWSGGSGGYGATEADNSNSGGGGGGFYSNGRSGTNHGGKFGLGGQGGFGFKQGGQGGLAYRNTGGGGFGGGGGAYGHGGGAGGGGGYSGGASEIIILIHVVEEVVHTTMDLYARPRPLTCFRGQTNLYNLNKAGGHWRKHVLISNCVIVFGR</sequence>
<dbReference type="Proteomes" id="UP001152795">
    <property type="component" value="Unassembled WGS sequence"/>
</dbReference>
<keyword evidence="3" id="KW-1185">Reference proteome</keyword>
<proteinExistence type="predicted"/>